<accession>A0A0A9C850</accession>
<protein>
    <submittedName>
        <fullName evidence="1">Uncharacterized protein</fullName>
    </submittedName>
</protein>
<evidence type="ECO:0000313" key="1">
    <source>
        <dbReference type="EMBL" id="JAD70603.1"/>
    </source>
</evidence>
<organism evidence="1">
    <name type="scientific">Arundo donax</name>
    <name type="common">Giant reed</name>
    <name type="synonym">Donax arundinaceus</name>
    <dbReference type="NCBI Taxonomy" id="35708"/>
    <lineage>
        <taxon>Eukaryota</taxon>
        <taxon>Viridiplantae</taxon>
        <taxon>Streptophyta</taxon>
        <taxon>Embryophyta</taxon>
        <taxon>Tracheophyta</taxon>
        <taxon>Spermatophyta</taxon>
        <taxon>Magnoliopsida</taxon>
        <taxon>Liliopsida</taxon>
        <taxon>Poales</taxon>
        <taxon>Poaceae</taxon>
        <taxon>PACMAD clade</taxon>
        <taxon>Arundinoideae</taxon>
        <taxon>Arundineae</taxon>
        <taxon>Arundo</taxon>
    </lineage>
</organism>
<dbReference type="AlphaFoldDB" id="A0A0A9C850"/>
<reference evidence="1" key="1">
    <citation type="submission" date="2014-09" db="EMBL/GenBank/DDBJ databases">
        <authorList>
            <person name="Magalhaes I.L.F."/>
            <person name="Oliveira U."/>
            <person name="Santos F.R."/>
            <person name="Vidigal T.H.D.A."/>
            <person name="Brescovit A.D."/>
            <person name="Santos A.J."/>
        </authorList>
    </citation>
    <scope>NUCLEOTIDE SEQUENCE</scope>
    <source>
        <tissue evidence="1">Shoot tissue taken approximately 20 cm above the soil surface</tissue>
    </source>
</reference>
<proteinExistence type="predicted"/>
<sequence>MNTAFQKWIYKEWVLRTVTM</sequence>
<reference evidence="1" key="2">
    <citation type="journal article" date="2015" name="Data Brief">
        <title>Shoot transcriptome of the giant reed, Arundo donax.</title>
        <authorList>
            <person name="Barrero R.A."/>
            <person name="Guerrero F.D."/>
            <person name="Moolhuijzen P."/>
            <person name="Goolsby J.A."/>
            <person name="Tidwell J."/>
            <person name="Bellgard S.E."/>
            <person name="Bellgard M.I."/>
        </authorList>
    </citation>
    <scope>NUCLEOTIDE SEQUENCE</scope>
    <source>
        <tissue evidence="1">Shoot tissue taken approximately 20 cm above the soil surface</tissue>
    </source>
</reference>
<name>A0A0A9C850_ARUDO</name>
<dbReference type="EMBL" id="GBRH01227292">
    <property type="protein sequence ID" value="JAD70603.1"/>
    <property type="molecule type" value="Transcribed_RNA"/>
</dbReference>